<keyword evidence="2" id="KW-0378">Hydrolase</keyword>
<feature type="domain" description="Amidase" evidence="5">
    <location>
        <begin position="124"/>
        <end position="586"/>
    </location>
</feature>
<dbReference type="PANTHER" id="PTHR46072">
    <property type="entry name" value="AMIDASE-RELATED-RELATED"/>
    <property type="match status" value="1"/>
</dbReference>
<feature type="binding site" evidence="4">
    <location>
        <position position="237"/>
    </location>
    <ligand>
        <name>substrate</name>
    </ligand>
</feature>
<dbReference type="InterPro" id="IPR036928">
    <property type="entry name" value="AS_sf"/>
</dbReference>
<evidence type="ECO:0000259" key="5">
    <source>
        <dbReference type="Pfam" id="PF01425"/>
    </source>
</evidence>
<feature type="active site" description="Acyl-ester intermediate" evidence="3">
    <location>
        <position position="287"/>
    </location>
</feature>
<proteinExistence type="inferred from homology"/>
<organism evidence="6 7">
    <name type="scientific">Rhizodiscina lignyota</name>
    <dbReference type="NCBI Taxonomy" id="1504668"/>
    <lineage>
        <taxon>Eukaryota</taxon>
        <taxon>Fungi</taxon>
        <taxon>Dikarya</taxon>
        <taxon>Ascomycota</taxon>
        <taxon>Pezizomycotina</taxon>
        <taxon>Dothideomycetes</taxon>
        <taxon>Pleosporomycetidae</taxon>
        <taxon>Aulographales</taxon>
        <taxon>Rhizodiscinaceae</taxon>
        <taxon>Rhizodiscina</taxon>
    </lineage>
</organism>
<name>A0A9P4IGD5_9PEZI</name>
<dbReference type="GO" id="GO:0016787">
    <property type="term" value="F:hydrolase activity"/>
    <property type="evidence" value="ECO:0007669"/>
    <property type="project" value="UniProtKB-KW"/>
</dbReference>
<dbReference type="PIRSF" id="PIRSF001221">
    <property type="entry name" value="Amidase_fungi"/>
    <property type="match status" value="1"/>
</dbReference>
<evidence type="ECO:0000256" key="3">
    <source>
        <dbReference type="PIRSR" id="PIRSR001221-1"/>
    </source>
</evidence>
<accession>A0A9P4IGD5</accession>
<dbReference type="EMBL" id="ML978127">
    <property type="protein sequence ID" value="KAF2097696.1"/>
    <property type="molecule type" value="Genomic_DNA"/>
</dbReference>
<dbReference type="Proteomes" id="UP000799772">
    <property type="component" value="Unassembled WGS sequence"/>
</dbReference>
<evidence type="ECO:0000256" key="2">
    <source>
        <dbReference type="ARBA" id="ARBA00022801"/>
    </source>
</evidence>
<gene>
    <name evidence="6" type="ORF">NA57DRAFT_40368</name>
</gene>
<evidence type="ECO:0000313" key="7">
    <source>
        <dbReference type="Proteomes" id="UP000799772"/>
    </source>
</evidence>
<evidence type="ECO:0000256" key="1">
    <source>
        <dbReference type="ARBA" id="ARBA00009199"/>
    </source>
</evidence>
<feature type="binding site" evidence="4">
    <location>
        <position position="263"/>
    </location>
    <ligand>
        <name>substrate</name>
    </ligand>
</feature>
<reference evidence="6" key="1">
    <citation type="journal article" date="2020" name="Stud. Mycol.">
        <title>101 Dothideomycetes genomes: a test case for predicting lifestyles and emergence of pathogens.</title>
        <authorList>
            <person name="Haridas S."/>
            <person name="Albert R."/>
            <person name="Binder M."/>
            <person name="Bloem J."/>
            <person name="Labutti K."/>
            <person name="Salamov A."/>
            <person name="Andreopoulos B."/>
            <person name="Baker S."/>
            <person name="Barry K."/>
            <person name="Bills G."/>
            <person name="Bluhm B."/>
            <person name="Cannon C."/>
            <person name="Castanera R."/>
            <person name="Culley D."/>
            <person name="Daum C."/>
            <person name="Ezra D."/>
            <person name="Gonzalez J."/>
            <person name="Henrissat B."/>
            <person name="Kuo A."/>
            <person name="Liang C."/>
            <person name="Lipzen A."/>
            <person name="Lutzoni F."/>
            <person name="Magnuson J."/>
            <person name="Mondo S."/>
            <person name="Nolan M."/>
            <person name="Ohm R."/>
            <person name="Pangilinan J."/>
            <person name="Park H.-J."/>
            <person name="Ramirez L."/>
            <person name="Alfaro M."/>
            <person name="Sun H."/>
            <person name="Tritt A."/>
            <person name="Yoshinaga Y."/>
            <person name="Zwiers L.-H."/>
            <person name="Turgeon B."/>
            <person name="Goodwin S."/>
            <person name="Spatafora J."/>
            <person name="Crous P."/>
            <person name="Grigoriev I."/>
        </authorList>
    </citation>
    <scope>NUCLEOTIDE SEQUENCE</scope>
    <source>
        <strain evidence="6">CBS 133067</strain>
    </source>
</reference>
<dbReference type="OrthoDB" id="6428749at2759"/>
<keyword evidence="7" id="KW-1185">Reference proteome</keyword>
<feature type="binding site" evidence="4">
    <location>
        <begin position="284"/>
        <end position="287"/>
    </location>
    <ligand>
        <name>substrate</name>
    </ligand>
</feature>
<dbReference type="PANTHER" id="PTHR46072:SF8">
    <property type="entry name" value="AMIDASE DOMAIN-CONTAINING PROTEIN"/>
    <property type="match status" value="1"/>
</dbReference>
<sequence length="606" mass="67229">MNHGRGVPDWIGSIWRTIALLSIFQCVTCWQFLKSSPNVYQRPLSSENISWQEAAARKRLETYNKIPQQWILPEDVLEAAKSHRKITGSFIEALLDNETLKITSLDPVDILEHIRNRSFTSVQVTTAFCKRSAYGHQLNENLLEIFYDLALDNAKELDAYQASHNSTIGTLHGLPVTLKDQFHVKGVETTMGYVGWIGTFEGHKGTGKERIIESELVRELRSLGAVPIAKTTLAQALASGETSNNILGYTKNPVNQELSCGGSSGGEGAVQALRGSAVGFGTDIGGSVVVPSAFNGVYGFKPSVGRNAYRDAANAERGQTVVSSVVGILGPSLASLKLMFRALMSTEPWRYDHDIVPIPWYEELYEQSEDSEAVTKLSFGILESDGSVSPHPPIRRAMKIAAKVLEKEGHKTITWDPPSHAEGYDIHYGFMDAGGYNDSFTQLALSGEPPVREMMQDIGYRTKTPMPILEYFNLTIRLKDYRNRYADYWKSMGADAVIMPVAPHAAVLPGGNYYTYAYSSIIDALNYCSIVIPVTTADQRVDKFDGKYKPLNDIDKKNWQAYDPDIYDGAPAAVQVIGRRLEEQRLFRIARAVDEALRRHGKLFGA</sequence>
<evidence type="ECO:0000313" key="6">
    <source>
        <dbReference type="EMBL" id="KAF2097696.1"/>
    </source>
</evidence>
<evidence type="ECO:0000256" key="4">
    <source>
        <dbReference type="PIRSR" id="PIRSR001221-2"/>
    </source>
</evidence>
<comment type="caution">
    <text evidence="6">The sequence shown here is derived from an EMBL/GenBank/DDBJ whole genome shotgun (WGS) entry which is preliminary data.</text>
</comment>
<feature type="active site" description="Charge relay system" evidence="3">
    <location>
        <position position="263"/>
    </location>
</feature>
<feature type="active site" description="Charge relay system" evidence="3">
    <location>
        <position position="179"/>
    </location>
</feature>
<dbReference type="SUPFAM" id="SSF75304">
    <property type="entry name" value="Amidase signature (AS) enzymes"/>
    <property type="match status" value="1"/>
</dbReference>
<dbReference type="Gene3D" id="3.90.1300.10">
    <property type="entry name" value="Amidase signature (AS) domain"/>
    <property type="match status" value="1"/>
</dbReference>
<dbReference type="InterPro" id="IPR023631">
    <property type="entry name" value="Amidase_dom"/>
</dbReference>
<comment type="similarity">
    <text evidence="1">Belongs to the amidase family.</text>
</comment>
<dbReference type="Pfam" id="PF01425">
    <property type="entry name" value="Amidase"/>
    <property type="match status" value="1"/>
</dbReference>
<dbReference type="AlphaFoldDB" id="A0A9P4IGD5"/>
<protein>
    <submittedName>
        <fullName evidence="6">Amidase</fullName>
    </submittedName>
</protein>